<dbReference type="InterPro" id="IPR020846">
    <property type="entry name" value="MFS_dom"/>
</dbReference>
<accession>A0A3M2SIT0</accession>
<evidence type="ECO:0000256" key="6">
    <source>
        <dbReference type="ARBA" id="ARBA00023136"/>
    </source>
</evidence>
<evidence type="ECO:0000256" key="1">
    <source>
        <dbReference type="ARBA" id="ARBA00004141"/>
    </source>
</evidence>
<evidence type="ECO:0000256" key="5">
    <source>
        <dbReference type="ARBA" id="ARBA00022989"/>
    </source>
</evidence>
<feature type="transmembrane region" description="Helical" evidence="9">
    <location>
        <begin position="437"/>
        <end position="460"/>
    </location>
</feature>
<dbReference type="GO" id="GO:0000023">
    <property type="term" value="P:maltose metabolic process"/>
    <property type="evidence" value="ECO:0007669"/>
    <property type="project" value="UniProtKB-KW"/>
</dbReference>
<keyword evidence="6 9" id="KW-0472">Membrane</keyword>
<protein>
    <recommendedName>
        <fullName evidence="10">Major facilitator superfamily (MFS) profile domain-containing protein</fullName>
    </recommendedName>
</protein>
<evidence type="ECO:0000256" key="4">
    <source>
        <dbReference type="ARBA" id="ARBA00022692"/>
    </source>
</evidence>
<keyword evidence="3 8" id="KW-0813">Transport</keyword>
<feature type="transmembrane region" description="Helical" evidence="9">
    <location>
        <begin position="223"/>
        <end position="241"/>
    </location>
</feature>
<feature type="domain" description="Major facilitator superfamily (MFS) profile" evidence="10">
    <location>
        <begin position="53"/>
        <end position="494"/>
    </location>
</feature>
<evidence type="ECO:0000256" key="3">
    <source>
        <dbReference type="ARBA" id="ARBA00022448"/>
    </source>
</evidence>
<dbReference type="GO" id="GO:0016020">
    <property type="term" value="C:membrane"/>
    <property type="evidence" value="ECO:0007669"/>
    <property type="project" value="UniProtKB-SubCell"/>
</dbReference>
<evidence type="ECO:0000313" key="11">
    <source>
        <dbReference type="EMBL" id="RMJ17450.1"/>
    </source>
</evidence>
<sequence>MQASIDSATSSPYLPMTDSKALDPAHVETLSPSPEPVPRGFDVVKRNKRVLGWCLLIYLLPINFGFEIALVGKVLAIPSFLERFGSDTDSGIREIPARTQQILSASSTIGIFVAAFTTGFLSDIWGRRNVVFVGCFLCITGILVQGFCTSIMMLFGGKLTSTLGFGLGHSLAPVFVAEIAPDELRGVCLTLINTMIVIGAWGCSLVGYGGTFIDGDWGWRMPIFAQLVPPVLMLILGFFLLPESPSWLLMKGQRERAAQCLRKFRGQDFDAEAALAVMEATLEKERSLNEQGSSYLECFKGSNLRRTLIVVQVYVAQQFVGSGFVSGYLPYFFTLSGVRNPVGVAQISYSLQLLGNIMSWPLVDRLGRRPLIVWGTAALAAVLLVIGGISTINKSKPVLSAVVAFMSIWGFLYQLTLGAVAYAVGGETPTPRLRQKTYSINVMSNTAASVVVTQLIPILINPGKANLGGKVAFVFFGPSCLLFISLWLTFPELKGRSYLEMEEMFQKGVPSRQFKSYVCKTEIIQPGDGEKPVVVMKD</sequence>
<feature type="transmembrane region" description="Helical" evidence="9">
    <location>
        <begin position="187"/>
        <end position="211"/>
    </location>
</feature>
<dbReference type="InterPro" id="IPR036259">
    <property type="entry name" value="MFS_trans_sf"/>
</dbReference>
<dbReference type="AlphaFoldDB" id="A0A3M2SIT0"/>
<feature type="transmembrane region" description="Helical" evidence="9">
    <location>
        <begin position="55"/>
        <end position="81"/>
    </location>
</feature>
<dbReference type="PANTHER" id="PTHR48022">
    <property type="entry name" value="PLASTIDIC GLUCOSE TRANSPORTER 4"/>
    <property type="match status" value="1"/>
</dbReference>
<keyword evidence="7" id="KW-0462">Maltose metabolism</keyword>
<dbReference type="PANTHER" id="PTHR48022:SF5">
    <property type="entry name" value="ALPHA-GLUCOSIDES PERMEASE MPH2-RELATED"/>
    <property type="match status" value="1"/>
</dbReference>
<proteinExistence type="inferred from homology"/>
<dbReference type="NCBIfam" id="TIGR00879">
    <property type="entry name" value="SP"/>
    <property type="match status" value="1"/>
</dbReference>
<evidence type="ECO:0000256" key="2">
    <source>
        <dbReference type="ARBA" id="ARBA00010992"/>
    </source>
</evidence>
<feature type="transmembrane region" description="Helical" evidence="9">
    <location>
        <begin position="101"/>
        <end position="121"/>
    </location>
</feature>
<keyword evidence="5 9" id="KW-1133">Transmembrane helix</keyword>
<reference evidence="11 12" key="1">
    <citation type="submission" date="2017-06" db="EMBL/GenBank/DDBJ databases">
        <title>Comparative genomic analysis of Ambrosia Fusariam Clade fungi.</title>
        <authorList>
            <person name="Stajich J.E."/>
            <person name="Carrillo J."/>
            <person name="Kijimoto T."/>
            <person name="Eskalen A."/>
            <person name="O'Donnell K."/>
            <person name="Kasson M."/>
        </authorList>
    </citation>
    <scope>NUCLEOTIDE SEQUENCE [LARGE SCALE GENOMIC DNA]</scope>
    <source>
        <strain evidence="11">UCR3666</strain>
    </source>
</reference>
<dbReference type="InterPro" id="IPR003663">
    <property type="entry name" value="Sugar/inositol_transpt"/>
</dbReference>
<feature type="transmembrane region" description="Helical" evidence="9">
    <location>
        <begin position="161"/>
        <end position="180"/>
    </location>
</feature>
<dbReference type="InterPro" id="IPR050360">
    <property type="entry name" value="MFS_Sugar_Transporters"/>
</dbReference>
<evidence type="ECO:0000256" key="9">
    <source>
        <dbReference type="SAM" id="Phobius"/>
    </source>
</evidence>
<dbReference type="GO" id="GO:0005351">
    <property type="term" value="F:carbohydrate:proton symporter activity"/>
    <property type="evidence" value="ECO:0007669"/>
    <property type="project" value="TreeGrafter"/>
</dbReference>
<evidence type="ECO:0000259" key="10">
    <source>
        <dbReference type="PROSITE" id="PS50850"/>
    </source>
</evidence>
<dbReference type="SUPFAM" id="SSF103473">
    <property type="entry name" value="MFS general substrate transporter"/>
    <property type="match status" value="1"/>
</dbReference>
<dbReference type="Pfam" id="PF00083">
    <property type="entry name" value="Sugar_tr"/>
    <property type="match status" value="1"/>
</dbReference>
<evidence type="ECO:0000256" key="8">
    <source>
        <dbReference type="RuleBase" id="RU003346"/>
    </source>
</evidence>
<evidence type="ECO:0000256" key="7">
    <source>
        <dbReference type="ARBA" id="ARBA00026248"/>
    </source>
</evidence>
<dbReference type="Proteomes" id="UP000277212">
    <property type="component" value="Unassembled WGS sequence"/>
</dbReference>
<gene>
    <name evidence="11" type="ORF">CDV36_002912</name>
</gene>
<dbReference type="PROSITE" id="PS50850">
    <property type="entry name" value="MFS"/>
    <property type="match status" value="1"/>
</dbReference>
<keyword evidence="4 9" id="KW-0812">Transmembrane</keyword>
<dbReference type="PROSITE" id="PS00216">
    <property type="entry name" value="SUGAR_TRANSPORT_1"/>
    <property type="match status" value="1"/>
</dbReference>
<organism evidence="11 12">
    <name type="scientific">Fusarium kuroshium</name>
    <dbReference type="NCBI Taxonomy" id="2010991"/>
    <lineage>
        <taxon>Eukaryota</taxon>
        <taxon>Fungi</taxon>
        <taxon>Dikarya</taxon>
        <taxon>Ascomycota</taxon>
        <taxon>Pezizomycotina</taxon>
        <taxon>Sordariomycetes</taxon>
        <taxon>Hypocreomycetidae</taxon>
        <taxon>Hypocreales</taxon>
        <taxon>Nectriaceae</taxon>
        <taxon>Fusarium</taxon>
        <taxon>Fusarium solani species complex</taxon>
    </lineage>
</organism>
<dbReference type="InterPro" id="IPR005829">
    <property type="entry name" value="Sugar_transporter_CS"/>
</dbReference>
<feature type="transmembrane region" description="Helical" evidence="9">
    <location>
        <begin position="472"/>
        <end position="490"/>
    </location>
</feature>
<dbReference type="EMBL" id="NKUJ01000032">
    <property type="protein sequence ID" value="RMJ17450.1"/>
    <property type="molecule type" value="Genomic_DNA"/>
</dbReference>
<feature type="transmembrane region" description="Helical" evidence="9">
    <location>
        <begin position="371"/>
        <end position="392"/>
    </location>
</feature>
<feature type="transmembrane region" description="Helical" evidence="9">
    <location>
        <begin position="398"/>
        <end position="425"/>
    </location>
</feature>
<dbReference type="FunFam" id="1.20.1250.20:FF:000078">
    <property type="entry name" value="MFS maltose transporter, putative"/>
    <property type="match status" value="1"/>
</dbReference>
<dbReference type="OrthoDB" id="6612291at2759"/>
<dbReference type="InterPro" id="IPR005828">
    <property type="entry name" value="MFS_sugar_transport-like"/>
</dbReference>
<keyword evidence="12" id="KW-1185">Reference proteome</keyword>
<comment type="similarity">
    <text evidence="2 8">Belongs to the major facilitator superfamily. Sugar transporter (TC 2.A.1.1) family.</text>
</comment>
<feature type="transmembrane region" description="Helical" evidence="9">
    <location>
        <begin position="130"/>
        <end position="155"/>
    </location>
</feature>
<dbReference type="Gene3D" id="1.20.1250.20">
    <property type="entry name" value="MFS general substrate transporter like domains"/>
    <property type="match status" value="1"/>
</dbReference>
<evidence type="ECO:0000313" key="12">
    <source>
        <dbReference type="Proteomes" id="UP000277212"/>
    </source>
</evidence>
<comment type="subcellular location">
    <subcellularLocation>
        <location evidence="1">Membrane</location>
        <topology evidence="1">Multi-pass membrane protein</topology>
    </subcellularLocation>
</comment>
<comment type="caution">
    <text evidence="11">The sequence shown here is derived from an EMBL/GenBank/DDBJ whole genome shotgun (WGS) entry which is preliminary data.</text>
</comment>
<name>A0A3M2SIT0_9HYPO</name>